<comment type="similarity">
    <text evidence="2">Belongs to the adaptor complexes large subunit family.</text>
</comment>
<dbReference type="InterPro" id="IPR002553">
    <property type="entry name" value="Clathrin/coatomer_adapt-like_N"/>
</dbReference>
<dbReference type="InterPro" id="IPR013041">
    <property type="entry name" value="Clathrin_app_Ig-like_sf"/>
</dbReference>
<reference evidence="8 9" key="1">
    <citation type="submission" date="2012-10" db="EMBL/GenBank/DDBJ databases">
        <authorList>
            <person name="Zafar N."/>
            <person name="Inman J."/>
            <person name="Hall N."/>
            <person name="Lorenzi H."/>
            <person name="Caler E."/>
        </authorList>
    </citation>
    <scope>NUCLEOTIDE SEQUENCE [LARGE SCALE GENOMIC DNA]</scope>
    <source>
        <strain evidence="8 9">IP1</strain>
    </source>
</reference>
<dbReference type="InterPro" id="IPR026739">
    <property type="entry name" value="AP_beta"/>
</dbReference>
<dbReference type="Gene3D" id="1.25.10.10">
    <property type="entry name" value="Leucine-rich Repeat Variant"/>
    <property type="match status" value="1"/>
</dbReference>
<dbReference type="AlphaFoldDB" id="A0A0A1U539"/>
<keyword evidence="9" id="KW-1185">Reference proteome</keyword>
<evidence type="ECO:0000256" key="2">
    <source>
        <dbReference type="ARBA" id="ARBA00006613"/>
    </source>
</evidence>
<dbReference type="OMA" id="KHFLFIQ"/>
<evidence type="ECO:0000256" key="1">
    <source>
        <dbReference type="ARBA" id="ARBA00004308"/>
    </source>
</evidence>
<dbReference type="KEGG" id="eiv:EIN_390400"/>
<dbReference type="Pfam" id="PF01602">
    <property type="entry name" value="Adaptin_N"/>
    <property type="match status" value="1"/>
</dbReference>
<evidence type="ECO:0000256" key="5">
    <source>
        <dbReference type="ARBA" id="ARBA00023136"/>
    </source>
</evidence>
<dbReference type="Proteomes" id="UP000014680">
    <property type="component" value="Unassembled WGS sequence"/>
</dbReference>
<dbReference type="GeneID" id="14888455"/>
<keyword evidence="3" id="KW-0813">Transport</keyword>
<comment type="subcellular location">
    <subcellularLocation>
        <location evidence="1">Endomembrane system</location>
    </subcellularLocation>
</comment>
<sequence>MRKFLFGNVGQKTPQSTPSTPTKKIPKKYKDEKQKDELQELKDCLQSKNVNDQKEAMKKIVLATAEGKECGFMYMDVLKIIGTPDISLKQLIYLYIATYASVDEQEAILTVNSLIIDSTNHDPHVKGLAFRTMGNIKLKTTAEYFVQPLIKGLKDSDSYVKRCAILSLLKILQIPNVTVDFKAIGNSILNELEDGDSVVVAAILSVASEIPALSRMVQTEQVATKVVHLLEGSNDWDQSVFLKYFNEYKPHSKREAEMIVQTVFDKCSVVNEGIVIDTLKLVLRFKDFLDPQTLEEDYVILANIILKVNAKLTSQKQHEMLYILYRNIKHFITLKKELFSSQISCFYIMYEDPIFLRTEKIEILLLLVEESTVKDLLDELSESATASLDFAPRLLLTISTLVTKFPSLGNKCVSVIVKISREVPMLSESCLVSLCEILLTTNGKYMKALPCVLENIQEMGSADAKVALLTLCGEFPNSIENPREVLLDFIEHYQEESLEVRLSLMIATAKVYQALPFTETTRKVLECAMKSNEYVERELAVSLWRKLAKSEKIVHINSLGVVRGNGNKDFLYHIGEVSTVLEISPSKMHRYIDKPKRVTEISLDSEKQNDVDNKNIELFKKLKDKLKTQRGLYGPEETDENKLMSVGNNPNDFVGSGFLFKKDGVLYLRVGLKNISKSCISGLFIQFDSNSFGATCGNFEDTSFENGEVIKNDIPISFDETKVKKGPLDNSIRIGIAHKDRRVSFYTLKVPIYFMMKKVESIEPRQSAELFHKMPFEKTLNLKLFQVVSTNVKTLLTDTIGFQVVAEKVEEQNAKVIVRMVVNPTYNIIGEINVLGESNAVNIHLKSENETLLDAFCTSLQTLF</sequence>
<name>A0A0A1U539_ENTIV</name>
<dbReference type="SUPFAM" id="SSF49348">
    <property type="entry name" value="Clathrin adaptor appendage domain"/>
    <property type="match status" value="1"/>
</dbReference>
<dbReference type="GO" id="GO:0012505">
    <property type="term" value="C:endomembrane system"/>
    <property type="evidence" value="ECO:0007669"/>
    <property type="project" value="UniProtKB-SubCell"/>
</dbReference>
<dbReference type="GO" id="GO:0030117">
    <property type="term" value="C:membrane coat"/>
    <property type="evidence" value="ECO:0007669"/>
    <property type="project" value="InterPro"/>
</dbReference>
<feature type="domain" description="Clathrin/coatomer adaptor adaptin-like N-terminal" evidence="7">
    <location>
        <begin position="34"/>
        <end position="545"/>
    </location>
</feature>
<dbReference type="EMBL" id="KB206629">
    <property type="protein sequence ID" value="ELP89425.1"/>
    <property type="molecule type" value="Genomic_DNA"/>
</dbReference>
<accession>A0A0A1U539</accession>
<feature type="region of interest" description="Disordered" evidence="6">
    <location>
        <begin position="1"/>
        <end position="32"/>
    </location>
</feature>
<evidence type="ECO:0000256" key="6">
    <source>
        <dbReference type="SAM" id="MobiDB-lite"/>
    </source>
</evidence>
<dbReference type="SUPFAM" id="SSF48371">
    <property type="entry name" value="ARM repeat"/>
    <property type="match status" value="1"/>
</dbReference>
<dbReference type="VEuPathDB" id="AmoebaDB:EIN_390400"/>
<proteinExistence type="inferred from homology"/>
<keyword evidence="5" id="KW-0472">Membrane</keyword>
<dbReference type="PANTHER" id="PTHR11134">
    <property type="entry name" value="ADAPTOR COMPLEX SUBUNIT BETA FAMILY MEMBER"/>
    <property type="match status" value="1"/>
</dbReference>
<protein>
    <submittedName>
        <fullName evidence="8">AP-1 complex subunit beta-1, putative</fullName>
    </submittedName>
</protein>
<gene>
    <name evidence="8" type="ORF">EIN_390400</name>
</gene>
<dbReference type="GO" id="GO:0016192">
    <property type="term" value="P:vesicle-mediated transport"/>
    <property type="evidence" value="ECO:0007669"/>
    <property type="project" value="InterPro"/>
</dbReference>
<feature type="compositionally biased region" description="Low complexity" evidence="6">
    <location>
        <begin position="11"/>
        <end position="23"/>
    </location>
</feature>
<dbReference type="OrthoDB" id="29342at2759"/>
<evidence type="ECO:0000259" key="7">
    <source>
        <dbReference type="Pfam" id="PF01602"/>
    </source>
</evidence>
<evidence type="ECO:0000256" key="3">
    <source>
        <dbReference type="ARBA" id="ARBA00022448"/>
    </source>
</evidence>
<evidence type="ECO:0000256" key="4">
    <source>
        <dbReference type="ARBA" id="ARBA00022927"/>
    </source>
</evidence>
<dbReference type="GO" id="GO:0006886">
    <property type="term" value="P:intracellular protein transport"/>
    <property type="evidence" value="ECO:0007669"/>
    <property type="project" value="InterPro"/>
</dbReference>
<evidence type="ECO:0000313" key="8">
    <source>
        <dbReference type="EMBL" id="ELP89425.1"/>
    </source>
</evidence>
<organism evidence="8 9">
    <name type="scientific">Entamoeba invadens IP1</name>
    <dbReference type="NCBI Taxonomy" id="370355"/>
    <lineage>
        <taxon>Eukaryota</taxon>
        <taxon>Amoebozoa</taxon>
        <taxon>Evosea</taxon>
        <taxon>Archamoebae</taxon>
        <taxon>Mastigamoebida</taxon>
        <taxon>Entamoebidae</taxon>
        <taxon>Entamoeba</taxon>
    </lineage>
</organism>
<keyword evidence="4" id="KW-0653">Protein transport</keyword>
<dbReference type="RefSeq" id="XP_004256196.1">
    <property type="nucleotide sequence ID" value="XM_004256148.1"/>
</dbReference>
<dbReference type="InterPro" id="IPR011989">
    <property type="entry name" value="ARM-like"/>
</dbReference>
<dbReference type="InterPro" id="IPR016024">
    <property type="entry name" value="ARM-type_fold"/>
</dbReference>
<evidence type="ECO:0000313" key="9">
    <source>
        <dbReference type="Proteomes" id="UP000014680"/>
    </source>
</evidence>